<evidence type="ECO:0000313" key="6">
    <source>
        <dbReference type="Proteomes" id="UP000199585"/>
    </source>
</evidence>
<accession>A0A1H8KBJ6</accession>
<reference evidence="5 6" key="1">
    <citation type="submission" date="2016-10" db="EMBL/GenBank/DDBJ databases">
        <authorList>
            <person name="de Groot N.N."/>
        </authorList>
    </citation>
    <scope>NUCLEOTIDE SEQUENCE [LARGE SCALE GENOMIC DNA]</scope>
    <source>
        <strain evidence="5 6">DSM 16213</strain>
    </source>
</reference>
<protein>
    <recommendedName>
        <fullName evidence="4">Core-binding (CB) domain-containing protein</fullName>
    </recommendedName>
</protein>
<name>A0A1H8KBJ6_9RHOB</name>
<evidence type="ECO:0000313" key="5">
    <source>
        <dbReference type="EMBL" id="SEN90051.1"/>
    </source>
</evidence>
<evidence type="ECO:0000256" key="2">
    <source>
        <dbReference type="ARBA" id="ARBA00023125"/>
    </source>
</evidence>
<dbReference type="GO" id="GO:0003677">
    <property type="term" value="F:DNA binding"/>
    <property type="evidence" value="ECO:0007669"/>
    <property type="project" value="UniProtKB-UniRule"/>
</dbReference>
<dbReference type="GO" id="GO:0015074">
    <property type="term" value="P:DNA integration"/>
    <property type="evidence" value="ECO:0007669"/>
    <property type="project" value="UniProtKB-KW"/>
</dbReference>
<evidence type="ECO:0000256" key="1">
    <source>
        <dbReference type="ARBA" id="ARBA00022908"/>
    </source>
</evidence>
<keyword evidence="6" id="KW-1185">Reference proteome</keyword>
<dbReference type="AlphaFoldDB" id="A0A1H8KBJ6"/>
<feature type="domain" description="Core-binding (CB)" evidence="4">
    <location>
        <begin position="276"/>
        <end position="388"/>
    </location>
</feature>
<sequence>MGHDRHIFRRGAVWQWRRRLCGFSTGTFVLQLSLRTTDRWLACRLAREMSVECDRMLDKADYSALCQRELALWAKQIVSQKLNDLSRSRQIARTTASGPGAADNRLWNDAAIQAWNCIEADGINAEWQAHGAPKACPLSAAETDAGQRILNLLKESLKAPAKAAELRASFEAATGQSVSASEHVVQLMQTYVSAMAYAHRSVSDLEAGRAAGLRRLLDATRSEMVTKDNAAFSAETAHHEDFLQDAATRAEVVIAPSNSSVQGHSVRSTALQAPDPAIAAVVSRLMEEKKSDNLRAATITQYGFCIELFGKITGITDVRDVTQTAVSAFRDGLRSISNSYGKSLADKDLTYDQLRQKAASLPRDRVGLSSTTVNRHLDHIRQVLEKADSEGIILEHRINTAKLRLKERKRDRDKRAVFKADELEKVFQHTLWTGSASGARRHEVGAIITKDGQYWCPLIASVTGARLEEIAALTVSDIRCEDGITYFIFDENEIRDVKTEASR</sequence>
<dbReference type="SUPFAM" id="SSF56349">
    <property type="entry name" value="DNA breaking-rejoining enzymes"/>
    <property type="match status" value="1"/>
</dbReference>
<organism evidence="5 6">
    <name type="scientific">Loktanella fryxellensis</name>
    <dbReference type="NCBI Taxonomy" id="245187"/>
    <lineage>
        <taxon>Bacteria</taxon>
        <taxon>Pseudomonadati</taxon>
        <taxon>Pseudomonadota</taxon>
        <taxon>Alphaproteobacteria</taxon>
        <taxon>Rhodobacterales</taxon>
        <taxon>Roseobacteraceae</taxon>
        <taxon>Loktanella</taxon>
    </lineage>
</organism>
<dbReference type="PROSITE" id="PS51900">
    <property type="entry name" value="CB"/>
    <property type="match status" value="1"/>
</dbReference>
<proteinExistence type="predicted"/>
<dbReference type="InterPro" id="IPR010998">
    <property type="entry name" value="Integrase_recombinase_N"/>
</dbReference>
<evidence type="ECO:0000256" key="3">
    <source>
        <dbReference type="PROSITE-ProRule" id="PRU01248"/>
    </source>
</evidence>
<dbReference type="OrthoDB" id="7222937at2"/>
<gene>
    <name evidence="5" type="ORF">SAMN04488003_1601</name>
</gene>
<dbReference type="STRING" id="245187.SAMN04488003_1601"/>
<dbReference type="EMBL" id="FOCI01000060">
    <property type="protein sequence ID" value="SEN90051.1"/>
    <property type="molecule type" value="Genomic_DNA"/>
</dbReference>
<keyword evidence="2 3" id="KW-0238">DNA-binding</keyword>
<dbReference type="Gene3D" id="1.10.150.130">
    <property type="match status" value="1"/>
</dbReference>
<evidence type="ECO:0000259" key="4">
    <source>
        <dbReference type="PROSITE" id="PS51900"/>
    </source>
</evidence>
<dbReference type="InterPro" id="IPR044068">
    <property type="entry name" value="CB"/>
</dbReference>
<keyword evidence="1" id="KW-0229">DNA integration</keyword>
<dbReference type="InterPro" id="IPR011010">
    <property type="entry name" value="DNA_brk_join_enz"/>
</dbReference>
<dbReference type="RefSeq" id="WP_143058097.1">
    <property type="nucleotide sequence ID" value="NZ_FOCI01000060.1"/>
</dbReference>
<dbReference type="Proteomes" id="UP000199585">
    <property type="component" value="Unassembled WGS sequence"/>
</dbReference>